<dbReference type="Proteomes" id="UP000299102">
    <property type="component" value="Unassembled WGS sequence"/>
</dbReference>
<evidence type="ECO:0000313" key="1">
    <source>
        <dbReference type="EMBL" id="GBP76710.1"/>
    </source>
</evidence>
<evidence type="ECO:0000313" key="2">
    <source>
        <dbReference type="Proteomes" id="UP000299102"/>
    </source>
</evidence>
<dbReference type="EMBL" id="BGZK01001300">
    <property type="protein sequence ID" value="GBP76710.1"/>
    <property type="molecule type" value="Genomic_DNA"/>
</dbReference>
<dbReference type="AlphaFoldDB" id="A0A4C1YNM5"/>
<comment type="caution">
    <text evidence="1">The sequence shown here is derived from an EMBL/GenBank/DDBJ whole genome shotgun (WGS) entry which is preliminary data.</text>
</comment>
<proteinExistence type="predicted"/>
<accession>A0A4C1YNM5</accession>
<gene>
    <name evidence="1" type="ORF">EVAR_52445_1</name>
</gene>
<keyword evidence="2" id="KW-1185">Reference proteome</keyword>
<name>A0A4C1YNM5_EUMVA</name>
<reference evidence="1 2" key="1">
    <citation type="journal article" date="2019" name="Commun. Biol.">
        <title>The bagworm genome reveals a unique fibroin gene that provides high tensile strength.</title>
        <authorList>
            <person name="Kono N."/>
            <person name="Nakamura H."/>
            <person name="Ohtoshi R."/>
            <person name="Tomita M."/>
            <person name="Numata K."/>
            <person name="Arakawa K."/>
        </authorList>
    </citation>
    <scope>NUCLEOTIDE SEQUENCE [LARGE SCALE GENOMIC DNA]</scope>
</reference>
<protein>
    <submittedName>
        <fullName evidence="1">Uncharacterized protein</fullName>
    </submittedName>
</protein>
<organism evidence="1 2">
    <name type="scientific">Eumeta variegata</name>
    <name type="common">Bagworm moth</name>
    <name type="synonym">Eumeta japonica</name>
    <dbReference type="NCBI Taxonomy" id="151549"/>
    <lineage>
        <taxon>Eukaryota</taxon>
        <taxon>Metazoa</taxon>
        <taxon>Ecdysozoa</taxon>
        <taxon>Arthropoda</taxon>
        <taxon>Hexapoda</taxon>
        <taxon>Insecta</taxon>
        <taxon>Pterygota</taxon>
        <taxon>Neoptera</taxon>
        <taxon>Endopterygota</taxon>
        <taxon>Lepidoptera</taxon>
        <taxon>Glossata</taxon>
        <taxon>Ditrysia</taxon>
        <taxon>Tineoidea</taxon>
        <taxon>Psychidae</taxon>
        <taxon>Oiketicinae</taxon>
        <taxon>Eumeta</taxon>
    </lineage>
</organism>
<sequence length="113" mass="12532">MDFGVSSGSHEDLITDSVKNACNSSTIQSHKEFISSRSYFFVNGFSLQEHGSHIYHLGVFLEDVQYLHLSMPKKSRNSVVTGEAGETGVKSRGERQLSVIKICRGNKQTNPLL</sequence>